<keyword evidence="3" id="KW-1185">Reference proteome</keyword>
<dbReference type="Proteomes" id="UP001596174">
    <property type="component" value="Unassembled WGS sequence"/>
</dbReference>
<feature type="transmembrane region" description="Helical" evidence="1">
    <location>
        <begin position="7"/>
        <end position="27"/>
    </location>
</feature>
<dbReference type="EMBL" id="JBHSQJ010000069">
    <property type="protein sequence ID" value="MFC5908902.1"/>
    <property type="molecule type" value="Genomic_DNA"/>
</dbReference>
<evidence type="ECO:0000256" key="1">
    <source>
        <dbReference type="SAM" id="Phobius"/>
    </source>
</evidence>
<accession>A0ABW1G5U9</accession>
<keyword evidence="1" id="KW-0812">Transmembrane</keyword>
<evidence type="ECO:0000313" key="3">
    <source>
        <dbReference type="Proteomes" id="UP001596174"/>
    </source>
</evidence>
<comment type="caution">
    <text evidence="2">The sequence shown here is derived from an EMBL/GenBank/DDBJ whole genome shotgun (WGS) entry which is preliminary data.</text>
</comment>
<feature type="transmembrane region" description="Helical" evidence="1">
    <location>
        <begin position="203"/>
        <end position="223"/>
    </location>
</feature>
<keyword evidence="1" id="KW-1133">Transmembrane helix</keyword>
<reference evidence="3" key="1">
    <citation type="journal article" date="2019" name="Int. J. Syst. Evol. Microbiol.">
        <title>The Global Catalogue of Microorganisms (GCM) 10K type strain sequencing project: providing services to taxonomists for standard genome sequencing and annotation.</title>
        <authorList>
            <consortium name="The Broad Institute Genomics Platform"/>
            <consortium name="The Broad Institute Genome Sequencing Center for Infectious Disease"/>
            <person name="Wu L."/>
            <person name="Ma J."/>
        </authorList>
    </citation>
    <scope>NUCLEOTIDE SEQUENCE [LARGE SCALE GENOMIC DNA]</scope>
    <source>
        <strain evidence="3">JCM 4816</strain>
    </source>
</reference>
<sequence length="255" mass="28262">MSWTDVLIFVGVMVAAGALLWVLQRSVPHPLRESHNDVAGFIFAAVGVLYAVLLAFVVIAVWENLDSARQTTFKEANALAGVYWISRDLPIEVGGPLERQTLEYAQTVETKEWPLMSSHRSSPAATQLVYAMRSTVFGFHPENEQQNVLYEHAVSHVEELASERRERLNQIDDQVPTILWIALLAGGLLTVGFTYLFGLSNTLVHGLMVLTLTALVAVSLILIKEMDYPFSGVTAIKPTAFEVFLSRLPPPRLTT</sequence>
<keyword evidence="1" id="KW-0472">Membrane</keyword>
<dbReference type="InterPro" id="IPR025333">
    <property type="entry name" value="DUF4239"/>
</dbReference>
<name>A0ABW1G5U9_9ACTN</name>
<proteinExistence type="predicted"/>
<feature type="transmembrane region" description="Helical" evidence="1">
    <location>
        <begin position="39"/>
        <end position="62"/>
    </location>
</feature>
<evidence type="ECO:0000313" key="2">
    <source>
        <dbReference type="EMBL" id="MFC5908902.1"/>
    </source>
</evidence>
<dbReference type="RefSeq" id="WP_380584214.1">
    <property type="nucleotide sequence ID" value="NZ_JBHSQJ010000069.1"/>
</dbReference>
<feature type="transmembrane region" description="Helical" evidence="1">
    <location>
        <begin position="177"/>
        <end position="197"/>
    </location>
</feature>
<dbReference type="Pfam" id="PF14023">
    <property type="entry name" value="Bestrophin-like"/>
    <property type="match status" value="1"/>
</dbReference>
<protein>
    <submittedName>
        <fullName evidence="2">DUF4239 domain-containing protein</fullName>
    </submittedName>
</protein>
<gene>
    <name evidence="2" type="ORF">ACFP3V_16965</name>
</gene>
<organism evidence="2 3">
    <name type="scientific">Streptacidiphilus monticola</name>
    <dbReference type="NCBI Taxonomy" id="2161674"/>
    <lineage>
        <taxon>Bacteria</taxon>
        <taxon>Bacillati</taxon>
        <taxon>Actinomycetota</taxon>
        <taxon>Actinomycetes</taxon>
        <taxon>Kitasatosporales</taxon>
        <taxon>Streptomycetaceae</taxon>
        <taxon>Streptacidiphilus</taxon>
    </lineage>
</organism>